<dbReference type="Proteomes" id="UP000033608">
    <property type="component" value="Unassembled WGS sequence"/>
</dbReference>
<reference evidence="1 2" key="1">
    <citation type="submission" date="2015-03" db="EMBL/GenBank/DDBJ databases">
        <authorList>
            <person name="Hassan Y.I."/>
            <person name="Lepp D."/>
            <person name="Zhou T."/>
        </authorList>
    </citation>
    <scope>NUCLEOTIDE SEQUENCE [LARGE SCALE GENOMIC DNA]</scope>
    <source>
        <strain evidence="1 2">DSM 17137</strain>
    </source>
</reference>
<evidence type="ECO:0000313" key="1">
    <source>
        <dbReference type="EMBL" id="KKB85623.1"/>
    </source>
</evidence>
<evidence type="ECO:0000313" key="2">
    <source>
        <dbReference type="Proteomes" id="UP000033608"/>
    </source>
</evidence>
<protein>
    <submittedName>
        <fullName evidence="1">Uncharacterized protein</fullName>
    </submittedName>
</protein>
<keyword evidence="2" id="KW-1185">Reference proteome</keyword>
<dbReference type="AlphaFoldDB" id="A0A0F5LTG6"/>
<sequence length="83" mass="9307">MVPGLGRPHQTLFQFLGGNAAQEPVLGRRKSVVNQRLAPHMIQIRMLLKMICKYKDLREFLIKAMPAMIPARHTGIRDNGAAS</sequence>
<organism evidence="1 2">
    <name type="scientific">Devosia limi DSM 17137</name>
    <dbReference type="NCBI Taxonomy" id="1121477"/>
    <lineage>
        <taxon>Bacteria</taxon>
        <taxon>Pseudomonadati</taxon>
        <taxon>Pseudomonadota</taxon>
        <taxon>Alphaproteobacteria</taxon>
        <taxon>Hyphomicrobiales</taxon>
        <taxon>Devosiaceae</taxon>
        <taxon>Devosia</taxon>
    </lineage>
</organism>
<gene>
    <name evidence="1" type="ORF">VW29_06525</name>
</gene>
<comment type="caution">
    <text evidence="1">The sequence shown here is derived from an EMBL/GenBank/DDBJ whole genome shotgun (WGS) entry which is preliminary data.</text>
</comment>
<name>A0A0F5LTG6_9HYPH</name>
<proteinExistence type="predicted"/>
<dbReference type="EMBL" id="LAJF01000055">
    <property type="protein sequence ID" value="KKB85623.1"/>
    <property type="molecule type" value="Genomic_DNA"/>
</dbReference>
<dbReference type="PATRIC" id="fig|1121477.3.peg.2394"/>
<accession>A0A0F5LTG6</accession>